<keyword evidence="3" id="KW-1185">Reference proteome</keyword>
<dbReference type="Proteomes" id="UP000297716">
    <property type="component" value="Unassembled WGS sequence"/>
</dbReference>
<sequence>MYFPGKAQIRDSPPGPGDEMGGVELSTMAGHSGPSNPAQTNKTTSKSSSNSSSYYSSSSSADEMDEDDDNQVEGEPEPDDPPVRDGGNATTLGFEFELLVAASRFNESVPEPHPGDGRWISENLVNEDKDGPVFKYTCRNKIIDLLLARGVSAHKTEELLWGVQAVDPTQPDFLWWDSLEYENPNQNDEVLTNWMGNWQWKNQKEMHYAPEDDPDPSLVPGLDVDSRYTRWSCTDDISIETSWPTASNYIVPPGSVPIDPYSQKPVGSPPDLYKWFGAEVVSSVLDYDNPQTYPTLKTACGAIRDAMRIHKPMAFIESGVHVHVGQQAGWTLLHLKKFATLWQLVEPSLFKLHRKDRKESHWCEAMVWNSHLARLVYRRDDRYTAYGATVTGPKRTLYETQMRQYIPELGRRRRLQEYFYHLWLYDTINELNSAMYPVGSGCVRWIISGNKLSDEPGAFRKLQTLEFRLMQGTLDADHIWKWTSILERLVVFARDSTADVYRNAVAELLEQELPDALGLNKDDMAWFKSRATDGDHFAYPENGEINWSDPFMIPGHGDTHNPPN</sequence>
<proteinExistence type="predicted"/>
<dbReference type="PANTHER" id="PTHR36847">
    <property type="entry name" value="AMIDOLIGASE ENZYME"/>
    <property type="match status" value="1"/>
</dbReference>
<organism evidence="2 3">
    <name type="scientific">Xylaria hypoxylon</name>
    <dbReference type="NCBI Taxonomy" id="37992"/>
    <lineage>
        <taxon>Eukaryota</taxon>
        <taxon>Fungi</taxon>
        <taxon>Dikarya</taxon>
        <taxon>Ascomycota</taxon>
        <taxon>Pezizomycotina</taxon>
        <taxon>Sordariomycetes</taxon>
        <taxon>Xylariomycetidae</taxon>
        <taxon>Xylariales</taxon>
        <taxon>Xylariaceae</taxon>
        <taxon>Xylaria</taxon>
    </lineage>
</organism>
<protein>
    <submittedName>
        <fullName evidence="2">Uncharacterized protein</fullName>
    </submittedName>
</protein>
<feature type="compositionally biased region" description="Acidic residues" evidence="1">
    <location>
        <begin position="62"/>
        <end position="80"/>
    </location>
</feature>
<dbReference type="OrthoDB" id="412402at2759"/>
<feature type="region of interest" description="Disordered" evidence="1">
    <location>
        <begin position="1"/>
        <end position="89"/>
    </location>
</feature>
<name>A0A4Z0ZF51_9PEZI</name>
<feature type="compositionally biased region" description="Low complexity" evidence="1">
    <location>
        <begin position="41"/>
        <end position="60"/>
    </location>
</feature>
<accession>A0A4Z0ZF51</accession>
<gene>
    <name evidence="2" type="ORF">E0Z10_g1248</name>
</gene>
<dbReference type="EMBL" id="SKBN01000013">
    <property type="protein sequence ID" value="TGJ87472.1"/>
    <property type="molecule type" value="Genomic_DNA"/>
</dbReference>
<dbReference type="AlphaFoldDB" id="A0A4Z0ZF51"/>
<reference evidence="2 3" key="1">
    <citation type="submission" date="2019-03" db="EMBL/GenBank/DDBJ databases">
        <title>Draft genome sequence of Xylaria hypoxylon DSM 108379, a ubiquitous saprotrophic-parasitic fungi on hardwood.</title>
        <authorList>
            <person name="Buettner E."/>
            <person name="Leonhardt S."/>
            <person name="Gebauer A.M."/>
            <person name="Liers C."/>
            <person name="Hofrichter M."/>
            <person name="Kellner H."/>
        </authorList>
    </citation>
    <scope>NUCLEOTIDE SEQUENCE [LARGE SCALE GENOMIC DNA]</scope>
    <source>
        <strain evidence="2 3">DSM 108379</strain>
    </source>
</reference>
<evidence type="ECO:0000313" key="2">
    <source>
        <dbReference type="EMBL" id="TGJ87472.1"/>
    </source>
</evidence>
<comment type="caution">
    <text evidence="2">The sequence shown here is derived from an EMBL/GenBank/DDBJ whole genome shotgun (WGS) entry which is preliminary data.</text>
</comment>
<dbReference type="PANTHER" id="PTHR36847:SF1">
    <property type="entry name" value="AMIDOLIGASE ENZYME"/>
    <property type="match status" value="1"/>
</dbReference>
<evidence type="ECO:0000313" key="3">
    <source>
        <dbReference type="Proteomes" id="UP000297716"/>
    </source>
</evidence>
<evidence type="ECO:0000256" key="1">
    <source>
        <dbReference type="SAM" id="MobiDB-lite"/>
    </source>
</evidence>